<reference evidence="1" key="1">
    <citation type="submission" date="2018-04" db="EMBL/GenBank/DDBJ databases">
        <title>Transcriptome assembly of Sipha flava.</title>
        <authorList>
            <person name="Scully E.D."/>
            <person name="Geib S.M."/>
            <person name="Palmer N.A."/>
            <person name="Koch K."/>
            <person name="Bradshaw J."/>
            <person name="Heng-Moss T."/>
            <person name="Sarath G."/>
        </authorList>
    </citation>
    <scope>NUCLEOTIDE SEQUENCE</scope>
</reference>
<name>A0A2S2PXL9_9HEMI</name>
<dbReference type="EMBL" id="GGMS01001064">
    <property type="protein sequence ID" value="MBY70267.1"/>
    <property type="molecule type" value="Transcribed_RNA"/>
</dbReference>
<dbReference type="AlphaFoldDB" id="A0A2S2PXL9"/>
<protein>
    <submittedName>
        <fullName evidence="1">Uncharacterized protein</fullName>
    </submittedName>
</protein>
<proteinExistence type="predicted"/>
<dbReference type="OrthoDB" id="6363818at2759"/>
<organism evidence="1">
    <name type="scientific">Sipha flava</name>
    <name type="common">yellow sugarcane aphid</name>
    <dbReference type="NCBI Taxonomy" id="143950"/>
    <lineage>
        <taxon>Eukaryota</taxon>
        <taxon>Metazoa</taxon>
        <taxon>Ecdysozoa</taxon>
        <taxon>Arthropoda</taxon>
        <taxon>Hexapoda</taxon>
        <taxon>Insecta</taxon>
        <taxon>Pterygota</taxon>
        <taxon>Neoptera</taxon>
        <taxon>Paraneoptera</taxon>
        <taxon>Hemiptera</taxon>
        <taxon>Sternorrhyncha</taxon>
        <taxon>Aphidomorpha</taxon>
        <taxon>Aphidoidea</taxon>
        <taxon>Aphididae</taxon>
        <taxon>Sipha</taxon>
    </lineage>
</organism>
<accession>A0A2S2PXL9</accession>
<evidence type="ECO:0000313" key="1">
    <source>
        <dbReference type="EMBL" id="MBY70267.1"/>
    </source>
</evidence>
<sequence length="103" mass="11819">MNEQCTAVLYAGQRAADSVHGMRLTWSHKRYRRPRAQTTTTTTIATTTTAVPAPVYRTRQMNGMRVLMTLILITTNSVVHSWSCHSDCICLSQKQVYQYPKYY</sequence>
<gene>
    <name evidence="1" type="ORF">g.154270</name>
</gene>